<evidence type="ECO:0000256" key="1">
    <source>
        <dbReference type="ARBA" id="ARBA00012513"/>
    </source>
</evidence>
<dbReference type="Proteomes" id="UP000038045">
    <property type="component" value="Unplaced"/>
</dbReference>
<dbReference type="SMART" id="SM00220">
    <property type="entry name" value="S_TKc"/>
    <property type="match status" value="1"/>
</dbReference>
<dbReference type="GO" id="GO:0005524">
    <property type="term" value="F:ATP binding"/>
    <property type="evidence" value="ECO:0007669"/>
    <property type="project" value="InterPro"/>
</dbReference>
<dbReference type="InterPro" id="IPR011009">
    <property type="entry name" value="Kinase-like_dom_sf"/>
</dbReference>
<evidence type="ECO:0000313" key="4">
    <source>
        <dbReference type="WBParaSite" id="PTRK_0000305400.1"/>
    </source>
</evidence>
<dbReference type="WBParaSite" id="PTRK_0000305400.1">
    <property type="protein sequence ID" value="PTRK_0000305400.1"/>
    <property type="gene ID" value="PTRK_0000305400"/>
</dbReference>
<dbReference type="InterPro" id="IPR008271">
    <property type="entry name" value="Ser/Thr_kinase_AS"/>
</dbReference>
<accession>A0A0N4Z7A2</accession>
<evidence type="ECO:0000259" key="2">
    <source>
        <dbReference type="PROSITE" id="PS50011"/>
    </source>
</evidence>
<keyword evidence="3" id="KW-1185">Reference proteome</keyword>
<dbReference type="PANTHER" id="PTHR11909">
    <property type="entry name" value="CASEIN KINASE-RELATED"/>
    <property type="match status" value="1"/>
</dbReference>
<dbReference type="InterPro" id="IPR000719">
    <property type="entry name" value="Prot_kinase_dom"/>
</dbReference>
<dbReference type="PROSITE" id="PS00108">
    <property type="entry name" value="PROTEIN_KINASE_ST"/>
    <property type="match status" value="1"/>
</dbReference>
<dbReference type="Gene3D" id="1.10.510.10">
    <property type="entry name" value="Transferase(Phosphotransferase) domain 1"/>
    <property type="match status" value="1"/>
</dbReference>
<dbReference type="Pfam" id="PF00069">
    <property type="entry name" value="Pkinase"/>
    <property type="match status" value="1"/>
</dbReference>
<dbReference type="PROSITE" id="PS50011">
    <property type="entry name" value="PROTEIN_KINASE_DOM"/>
    <property type="match status" value="1"/>
</dbReference>
<dbReference type="SUPFAM" id="SSF56112">
    <property type="entry name" value="Protein kinase-like (PK-like)"/>
    <property type="match status" value="1"/>
</dbReference>
<sequence length="437" mass="50404">MTSSCPMDILSEDGDIDNAMTTYKSGEDECSKLIYEIDLESSKSSETSLHSLNISQCGLSCWNKSIKNENGGDASWNKAVSDHISITKFRHKIGIIIEDKYKVIESIAKGKQGSVYYGIDLETNEKVAFKFDHNCGANCSLTLEYQIYKKLNERKNTGIPRLLYFTFEYETPVLITELLGPSLQSLLSFCGGKFGFQTTISIGIQMLDRLQYIHSYGFVHRDLKPENFVIGLSDNENIIYLVDYGLSCSYKYIDDTTTTTNSNNVSKEIPCKKRKTIVGTANYVSLNTHNGYEISRRDDLESLCYILIEFFMGTLPWKKSALRNVSQNNDRIGESKEKMNIKEVCGAMENFYNYCKSLSFSDEPNYDYLKKCLRNLKYENSFFKDERDDMYTWIFKRENNVSCKNKFYLNFRWCSEVEYFDKQKENDVEIGVFGMDN</sequence>
<reference evidence="4" key="1">
    <citation type="submission" date="2017-02" db="UniProtKB">
        <authorList>
            <consortium name="WormBaseParasite"/>
        </authorList>
    </citation>
    <scope>IDENTIFICATION</scope>
</reference>
<organism evidence="3 4">
    <name type="scientific">Parastrongyloides trichosuri</name>
    <name type="common">Possum-specific nematode worm</name>
    <dbReference type="NCBI Taxonomy" id="131310"/>
    <lineage>
        <taxon>Eukaryota</taxon>
        <taxon>Metazoa</taxon>
        <taxon>Ecdysozoa</taxon>
        <taxon>Nematoda</taxon>
        <taxon>Chromadorea</taxon>
        <taxon>Rhabditida</taxon>
        <taxon>Tylenchina</taxon>
        <taxon>Panagrolaimomorpha</taxon>
        <taxon>Strongyloidoidea</taxon>
        <taxon>Strongyloididae</taxon>
        <taxon>Parastrongyloides</taxon>
    </lineage>
</organism>
<dbReference type="InterPro" id="IPR050235">
    <property type="entry name" value="CK1_Ser-Thr_kinase"/>
</dbReference>
<feature type="domain" description="Protein kinase" evidence="2">
    <location>
        <begin position="101"/>
        <end position="383"/>
    </location>
</feature>
<protein>
    <recommendedName>
        <fullName evidence="1">non-specific serine/threonine protein kinase</fullName>
        <ecNumber evidence="1">2.7.11.1</ecNumber>
    </recommendedName>
</protein>
<dbReference type="AlphaFoldDB" id="A0A0N4Z7A2"/>
<dbReference type="EC" id="2.7.11.1" evidence="1"/>
<dbReference type="CDD" id="cd14016">
    <property type="entry name" value="STKc_CK1"/>
    <property type="match status" value="1"/>
</dbReference>
<dbReference type="STRING" id="131310.A0A0N4Z7A2"/>
<dbReference type="GO" id="GO:0004674">
    <property type="term" value="F:protein serine/threonine kinase activity"/>
    <property type="evidence" value="ECO:0007669"/>
    <property type="project" value="UniProtKB-EC"/>
</dbReference>
<evidence type="ECO:0000313" key="3">
    <source>
        <dbReference type="Proteomes" id="UP000038045"/>
    </source>
</evidence>
<proteinExistence type="predicted"/>
<name>A0A0N4Z7A2_PARTI</name>